<comment type="caution">
    <text evidence="2">The sequence shown here is derived from an EMBL/GenBank/DDBJ whole genome shotgun (WGS) entry which is preliminary data.</text>
</comment>
<keyword evidence="3" id="KW-1185">Reference proteome</keyword>
<evidence type="ECO:0000313" key="2">
    <source>
        <dbReference type="EMBL" id="KAE9522188.1"/>
    </source>
</evidence>
<feature type="non-terminal residue" evidence="2">
    <location>
        <position position="533"/>
    </location>
</feature>
<dbReference type="Pfam" id="PF13843">
    <property type="entry name" value="DDE_Tnp_1_7"/>
    <property type="match status" value="1"/>
</dbReference>
<evidence type="ECO:0000259" key="1">
    <source>
        <dbReference type="Pfam" id="PF13843"/>
    </source>
</evidence>
<dbReference type="AlphaFoldDB" id="A0A6G0SVK5"/>
<organism evidence="2 3">
    <name type="scientific">Aphis glycines</name>
    <name type="common">Soybean aphid</name>
    <dbReference type="NCBI Taxonomy" id="307491"/>
    <lineage>
        <taxon>Eukaryota</taxon>
        <taxon>Metazoa</taxon>
        <taxon>Ecdysozoa</taxon>
        <taxon>Arthropoda</taxon>
        <taxon>Hexapoda</taxon>
        <taxon>Insecta</taxon>
        <taxon>Pterygota</taxon>
        <taxon>Neoptera</taxon>
        <taxon>Paraneoptera</taxon>
        <taxon>Hemiptera</taxon>
        <taxon>Sternorrhyncha</taxon>
        <taxon>Aphidomorpha</taxon>
        <taxon>Aphidoidea</taxon>
        <taxon>Aphididae</taxon>
        <taxon>Aphidini</taxon>
        <taxon>Aphis</taxon>
        <taxon>Aphis</taxon>
    </lineage>
</organism>
<sequence>MNRGLNDDDIVNLLNGDVSDIEEFDEGEDINYENLDEILSTIPNESEVNNNVELTINENLNEVIPNNLDLLEQILNNNEIEDFELFETIQIPKWEKVPWNNTDNIWKGSLPKPPDNILSPFEYFKLFVDNDMICNISEQTNLYSVEKCGKCVATSPEEIEQFLGIQLYMSIIKMPSYRMFWSENTRFTTISDAMSRNRFDSLRSNIHFNDNSKMLPREHPNHDKLFKVRPFINAIRENMKKIKVEEYTAVDEIIIPFKGRSTMKQYNKNKPHKWGIKMFALASSNGLVHDFEIYVGKGTLPPSEHGLGISGDVVMRLVDSIPKHQNYKVSMDNWFNSHSLQCKLHFCGILGIGTVRSNRIAGCVLESDKTLKSKGRGTHDSQVDTVNNIVVTKWFDNKVVHVISNYQGPLPINQVKRWSVTDKKYINIPRPTSIAEYNSFMGGVDLYDMLVEIYRVNIRQLKIKKTMSLLKFKSEVAHALLQAGKNKLNKRGRPSLSTTPPTKKRRLFAPRPVDNVRFDEIAHWPIPVTKKQR</sequence>
<evidence type="ECO:0000313" key="3">
    <source>
        <dbReference type="Proteomes" id="UP000475862"/>
    </source>
</evidence>
<feature type="domain" description="PiggyBac transposable element-derived protein" evidence="1">
    <location>
        <begin position="119"/>
        <end position="462"/>
    </location>
</feature>
<reference evidence="2 3" key="1">
    <citation type="submission" date="2019-08" db="EMBL/GenBank/DDBJ databases">
        <title>The genome of the soybean aphid Biotype 1, its phylome, world population structure and adaptation to the North American continent.</title>
        <authorList>
            <person name="Giordano R."/>
            <person name="Donthu R.K."/>
            <person name="Hernandez A.G."/>
            <person name="Wright C.L."/>
            <person name="Zimin A.V."/>
        </authorList>
    </citation>
    <scope>NUCLEOTIDE SEQUENCE [LARGE SCALE GENOMIC DNA]</scope>
    <source>
        <tissue evidence="2">Whole aphids</tissue>
    </source>
</reference>
<dbReference type="EMBL" id="VYZN01001597">
    <property type="protein sequence ID" value="KAE9522188.1"/>
    <property type="molecule type" value="Genomic_DNA"/>
</dbReference>
<proteinExistence type="predicted"/>
<protein>
    <recommendedName>
        <fullName evidence="1">PiggyBac transposable element-derived protein domain-containing protein</fullName>
    </recommendedName>
</protein>
<gene>
    <name evidence="2" type="ORF">AGLY_017448</name>
</gene>
<dbReference type="Proteomes" id="UP000475862">
    <property type="component" value="Unassembled WGS sequence"/>
</dbReference>
<dbReference type="OrthoDB" id="6626429at2759"/>
<name>A0A6G0SVK5_APHGL</name>
<dbReference type="InterPro" id="IPR029526">
    <property type="entry name" value="PGBD"/>
</dbReference>
<dbReference type="PANTHER" id="PTHR47272">
    <property type="entry name" value="DDE_TNP_1_7 DOMAIN-CONTAINING PROTEIN"/>
    <property type="match status" value="1"/>
</dbReference>
<accession>A0A6G0SVK5</accession>